<accession>A0ABT4H686</accession>
<proteinExistence type="predicted"/>
<name>A0ABT4H686_PAEAL</name>
<gene>
    <name evidence="1" type="ORF">M5X12_28615</name>
</gene>
<dbReference type="EMBL" id="JAMDNP010000088">
    <property type="protein sequence ID" value="MCY9764465.1"/>
    <property type="molecule type" value="Genomic_DNA"/>
</dbReference>
<comment type="caution">
    <text evidence="1">The sequence shown here is derived from an EMBL/GenBank/DDBJ whole genome shotgun (WGS) entry which is preliminary data.</text>
</comment>
<dbReference type="Proteomes" id="UP001527181">
    <property type="component" value="Unassembled WGS sequence"/>
</dbReference>
<organism evidence="1 2">
    <name type="scientific">Paenibacillus alvei</name>
    <name type="common">Bacillus alvei</name>
    <dbReference type="NCBI Taxonomy" id="44250"/>
    <lineage>
        <taxon>Bacteria</taxon>
        <taxon>Bacillati</taxon>
        <taxon>Bacillota</taxon>
        <taxon>Bacilli</taxon>
        <taxon>Bacillales</taxon>
        <taxon>Paenibacillaceae</taxon>
        <taxon>Paenibacillus</taxon>
    </lineage>
</organism>
<dbReference type="GeneID" id="94490239"/>
<reference evidence="1 2" key="1">
    <citation type="submission" date="2022-05" db="EMBL/GenBank/DDBJ databases">
        <title>Genome Sequencing of Bee-Associated Microbes.</title>
        <authorList>
            <person name="Dunlap C."/>
        </authorList>
    </citation>
    <scope>NUCLEOTIDE SEQUENCE [LARGE SCALE GENOMIC DNA]</scope>
    <source>
        <strain evidence="1 2">NRRL B-04010</strain>
    </source>
</reference>
<evidence type="ECO:0000313" key="2">
    <source>
        <dbReference type="Proteomes" id="UP001527181"/>
    </source>
</evidence>
<keyword evidence="2" id="KW-1185">Reference proteome</keyword>
<sequence>MILGELKEKVGQVDNKLSLIDHDTLAGNMLKRPLEEFEKVGQFTDNKLLKNMMYHKTGAGKTGWTLIQLYKNKDI</sequence>
<protein>
    <submittedName>
        <fullName evidence="1">Uncharacterized protein</fullName>
    </submittedName>
</protein>
<dbReference type="RefSeq" id="WP_040736503.1">
    <property type="nucleotide sequence ID" value="NZ_JAKOBS010000048.1"/>
</dbReference>
<evidence type="ECO:0000313" key="1">
    <source>
        <dbReference type="EMBL" id="MCY9764465.1"/>
    </source>
</evidence>